<dbReference type="AlphaFoldDB" id="B7Q7D3"/>
<keyword evidence="4" id="KW-1185">Reference proteome</keyword>
<dbReference type="VEuPathDB" id="VectorBase:ISCW010784"/>
<dbReference type="VEuPathDB" id="VectorBase:ISCP_014306"/>
<dbReference type="EMBL" id="DS874047">
    <property type="protein sequence ID" value="EEC14755.1"/>
    <property type="molecule type" value="Genomic_DNA"/>
</dbReference>
<dbReference type="HOGENOM" id="CLU_2388653_0_0_1"/>
<organism>
    <name type="scientific">Ixodes scapularis</name>
    <name type="common">Black-legged tick</name>
    <name type="synonym">Deer tick</name>
    <dbReference type="NCBI Taxonomy" id="6945"/>
    <lineage>
        <taxon>Eukaryota</taxon>
        <taxon>Metazoa</taxon>
        <taxon>Ecdysozoa</taxon>
        <taxon>Arthropoda</taxon>
        <taxon>Chelicerata</taxon>
        <taxon>Arachnida</taxon>
        <taxon>Acari</taxon>
        <taxon>Parasitiformes</taxon>
        <taxon>Ixodida</taxon>
        <taxon>Ixodoidea</taxon>
        <taxon>Ixodidae</taxon>
        <taxon>Ixodinae</taxon>
        <taxon>Ixodes</taxon>
    </lineage>
</organism>
<evidence type="ECO:0000313" key="3">
    <source>
        <dbReference type="EnsemblMetazoa" id="ISCW010784-PA"/>
    </source>
</evidence>
<accession>B7Q7D3</accession>
<dbReference type="STRING" id="6945.B7Q7D3"/>
<evidence type="ECO:0000313" key="2">
    <source>
        <dbReference type="EMBL" id="EEC14755.1"/>
    </source>
</evidence>
<reference evidence="2 4" key="1">
    <citation type="submission" date="2008-03" db="EMBL/GenBank/DDBJ databases">
        <title>Annotation of Ixodes scapularis.</title>
        <authorList>
            <consortium name="Ixodes scapularis Genome Project Consortium"/>
            <person name="Caler E."/>
            <person name="Hannick L.I."/>
            <person name="Bidwell S."/>
            <person name="Joardar V."/>
            <person name="Thiagarajan M."/>
            <person name="Amedeo P."/>
            <person name="Galinsky K.J."/>
            <person name="Schobel S."/>
            <person name="Inman J."/>
            <person name="Hostetler J."/>
            <person name="Miller J."/>
            <person name="Hammond M."/>
            <person name="Megy K."/>
            <person name="Lawson D."/>
            <person name="Kodira C."/>
            <person name="Sutton G."/>
            <person name="Meyer J."/>
            <person name="Hill C.A."/>
            <person name="Birren B."/>
            <person name="Nene V."/>
            <person name="Collins F."/>
            <person name="Alarcon-Chaidez F."/>
            <person name="Wikel S."/>
            <person name="Strausberg R."/>
        </authorList>
    </citation>
    <scope>NUCLEOTIDE SEQUENCE [LARGE SCALE GENOMIC DNA]</scope>
    <source>
        <strain evidence="4">Wikel</strain>
        <strain evidence="2">Wikel colony</strain>
    </source>
</reference>
<dbReference type="EnsemblMetazoa" id="ISCW010784-RA">
    <property type="protein sequence ID" value="ISCW010784-PA"/>
    <property type="gene ID" value="ISCW010784"/>
</dbReference>
<dbReference type="Proteomes" id="UP000001555">
    <property type="component" value="Unassembled WGS sequence"/>
</dbReference>
<dbReference type="Pfam" id="PF21787">
    <property type="entry name" value="TNP-like_RNaseH_N"/>
    <property type="match status" value="1"/>
</dbReference>
<name>B7Q7D3_IXOSC</name>
<dbReference type="InterPro" id="IPR048365">
    <property type="entry name" value="TNP-like_RNaseH_N"/>
</dbReference>
<sequence>MAVFTREALGELQRRHTTSSAREKLCVIILDGMSVKRDVSLDVLSGKLVGYIDLRQGLGLYESDEVPTVTEDLFVIAVGLTSPWKIPIGYFLTN</sequence>
<dbReference type="PaxDb" id="6945-B7Q7D3"/>
<proteinExistence type="predicted"/>
<feature type="domain" description="Transposable element P transposase-like RNase H" evidence="1">
    <location>
        <begin position="4"/>
        <end position="94"/>
    </location>
</feature>
<dbReference type="EMBL" id="ABJB010178517">
    <property type="status" value="NOT_ANNOTATED_CDS"/>
    <property type="molecule type" value="Genomic_DNA"/>
</dbReference>
<dbReference type="OrthoDB" id="10062286at2759"/>
<dbReference type="InParanoid" id="B7Q7D3"/>
<evidence type="ECO:0000313" key="4">
    <source>
        <dbReference type="Proteomes" id="UP000001555"/>
    </source>
</evidence>
<dbReference type="VEuPathDB" id="VectorBase:ISCI010784"/>
<gene>
    <name evidence="2" type="ORF">IscW_ISCW010784</name>
</gene>
<evidence type="ECO:0000259" key="1">
    <source>
        <dbReference type="Pfam" id="PF21787"/>
    </source>
</evidence>
<reference evidence="3" key="2">
    <citation type="submission" date="2020-05" db="UniProtKB">
        <authorList>
            <consortium name="EnsemblMetazoa"/>
        </authorList>
    </citation>
    <scope>IDENTIFICATION</scope>
    <source>
        <strain evidence="3">wikel</strain>
    </source>
</reference>
<protein>
    <recommendedName>
        <fullName evidence="1">Transposable element P transposase-like RNase H domain-containing protein</fullName>
    </recommendedName>
</protein>